<gene>
    <name evidence="3" type="ORF">HO173_002595</name>
</gene>
<dbReference type="InterPro" id="IPR051678">
    <property type="entry name" value="AGP_Transferase"/>
</dbReference>
<feature type="compositionally biased region" description="Polar residues" evidence="1">
    <location>
        <begin position="31"/>
        <end position="43"/>
    </location>
</feature>
<evidence type="ECO:0000256" key="1">
    <source>
        <dbReference type="SAM" id="MobiDB-lite"/>
    </source>
</evidence>
<evidence type="ECO:0000313" key="4">
    <source>
        <dbReference type="Proteomes" id="UP000578531"/>
    </source>
</evidence>
<dbReference type="InterPro" id="IPR011009">
    <property type="entry name" value="Kinase-like_dom_sf"/>
</dbReference>
<name>A0A8H6L8D9_9LECA</name>
<protein>
    <recommendedName>
        <fullName evidence="2">Aminoglycoside phosphotransferase domain-containing protein</fullName>
    </recommendedName>
</protein>
<keyword evidence="4" id="KW-1185">Reference proteome</keyword>
<feature type="compositionally biased region" description="Low complexity" evidence="1">
    <location>
        <begin position="44"/>
        <end position="61"/>
    </location>
</feature>
<reference evidence="3 4" key="1">
    <citation type="journal article" date="2020" name="Genomics">
        <title>Complete, high-quality genomes from long-read metagenomic sequencing of two wolf lichen thalli reveals enigmatic genome architecture.</title>
        <authorList>
            <person name="McKenzie S.K."/>
            <person name="Walston R.F."/>
            <person name="Allen J.L."/>
        </authorList>
    </citation>
    <scope>NUCLEOTIDE SEQUENCE [LARGE SCALE GENOMIC DNA]</scope>
    <source>
        <strain evidence="3">WasteWater2</strain>
    </source>
</reference>
<accession>A0A8H6L8D9</accession>
<dbReference type="GeneID" id="59284267"/>
<dbReference type="Gene3D" id="3.90.1200.10">
    <property type="match status" value="1"/>
</dbReference>
<dbReference type="Proteomes" id="UP000578531">
    <property type="component" value="Unassembled WGS sequence"/>
</dbReference>
<proteinExistence type="predicted"/>
<dbReference type="PANTHER" id="PTHR21310">
    <property type="entry name" value="AMINOGLYCOSIDE PHOSPHOTRANSFERASE-RELATED-RELATED"/>
    <property type="match status" value="1"/>
</dbReference>
<dbReference type="RefSeq" id="XP_037168620.1">
    <property type="nucleotide sequence ID" value="XM_037304527.1"/>
</dbReference>
<dbReference type="EMBL" id="JACCJC010000006">
    <property type="protein sequence ID" value="KAF6239333.1"/>
    <property type="molecule type" value="Genomic_DNA"/>
</dbReference>
<dbReference type="InterPro" id="IPR002575">
    <property type="entry name" value="Aminoglycoside_PTrfase"/>
</dbReference>
<dbReference type="AlphaFoldDB" id="A0A8H6L8D9"/>
<comment type="caution">
    <text evidence="3">The sequence shown here is derived from an EMBL/GenBank/DDBJ whole genome shotgun (WGS) entry which is preliminary data.</text>
</comment>
<evidence type="ECO:0000259" key="2">
    <source>
        <dbReference type="Pfam" id="PF01636"/>
    </source>
</evidence>
<sequence length="510" mass="56729">MAFDQTEKIEIPLIDSLQPAIDSSHGASGGVSDSPTRSVNASPTRSSNSNGSVRTSSTAAYERAEREAEDAFNQRIENLCQDLWPSPTSIKHRFLASQAALRLRTNKFFRSFVPAPQVPLIEHLKGGGFNHITSITLPSSYDEGHRNLILRVPREGESRPDQQVALLDYVRQRTAIPVASIEATDFTCNNAVGKPYAIQHRIPGRDLDSVWDVLSRSQRCVVAKEVGCLIRALLSVESPVAGTIEAATNGSYTSAELPNIVPFILTDARGDLVEKMEPDATSGAGTARSSETTVEFFEYYLSRWRKTALAESLGETNCDVELYDDMLKVVHEMNALCLFKPELNCLCHLDLHPRNIMVEINSEDSVRVTGILDWDEAVVAPKFVNCQPPGWLWGYDKDIHTENSLLPWPYELEGANNTPSTLEQQELKSIFDDHAGPEYPRLAYSESSRLMRGLYRVATLGLTANWHSAAAERIVKEWNILRPKLDTPFVVESERAVSYYKSDSSSVLAR</sequence>
<feature type="region of interest" description="Disordered" evidence="1">
    <location>
        <begin position="14"/>
        <end position="66"/>
    </location>
</feature>
<dbReference type="OrthoDB" id="10003767at2759"/>
<organism evidence="3 4">
    <name type="scientific">Letharia columbiana</name>
    <dbReference type="NCBI Taxonomy" id="112416"/>
    <lineage>
        <taxon>Eukaryota</taxon>
        <taxon>Fungi</taxon>
        <taxon>Dikarya</taxon>
        <taxon>Ascomycota</taxon>
        <taxon>Pezizomycotina</taxon>
        <taxon>Lecanoromycetes</taxon>
        <taxon>OSLEUM clade</taxon>
        <taxon>Lecanoromycetidae</taxon>
        <taxon>Lecanorales</taxon>
        <taxon>Lecanorineae</taxon>
        <taxon>Parmeliaceae</taxon>
        <taxon>Letharia</taxon>
    </lineage>
</organism>
<dbReference type="Pfam" id="PF01636">
    <property type="entry name" value="APH"/>
    <property type="match status" value="1"/>
</dbReference>
<feature type="domain" description="Aminoglycoside phosphotransferase" evidence="2">
    <location>
        <begin position="144"/>
        <end position="381"/>
    </location>
</feature>
<dbReference type="PANTHER" id="PTHR21310:SF56">
    <property type="entry name" value="AMINOGLYCOSIDE PHOSPHOTRANSFERASE DOMAIN-CONTAINING PROTEIN"/>
    <property type="match status" value="1"/>
</dbReference>
<dbReference type="SUPFAM" id="SSF56112">
    <property type="entry name" value="Protein kinase-like (PK-like)"/>
    <property type="match status" value="1"/>
</dbReference>
<evidence type="ECO:0000313" key="3">
    <source>
        <dbReference type="EMBL" id="KAF6239333.1"/>
    </source>
</evidence>